<dbReference type="Gene3D" id="1.10.510.10">
    <property type="entry name" value="Transferase(Phosphotransferase) domain 1"/>
    <property type="match status" value="1"/>
</dbReference>
<reference evidence="21" key="1">
    <citation type="journal article" date="2016" name="Nat. Genet.">
        <title>A high-quality carrot genome assembly provides new insights into carotenoid accumulation and asterid genome evolution.</title>
        <authorList>
            <person name="Iorizzo M."/>
            <person name="Ellison S."/>
            <person name="Senalik D."/>
            <person name="Zeng P."/>
            <person name="Satapoomin P."/>
            <person name="Huang J."/>
            <person name="Bowman M."/>
            <person name="Iovene M."/>
            <person name="Sanseverino W."/>
            <person name="Cavagnaro P."/>
            <person name="Yildiz M."/>
            <person name="Macko-Podgorni A."/>
            <person name="Moranska E."/>
            <person name="Grzebelus E."/>
            <person name="Grzebelus D."/>
            <person name="Ashrafi H."/>
            <person name="Zheng Z."/>
            <person name="Cheng S."/>
            <person name="Spooner D."/>
            <person name="Van Deynze A."/>
            <person name="Simon P."/>
        </authorList>
    </citation>
    <scope>NUCLEOTIDE SEQUENCE</scope>
    <source>
        <tissue evidence="21">Leaf</tissue>
    </source>
</reference>
<keyword evidence="3 19" id="KW-0723">Serine/threonine-protein kinase</keyword>
<proteinExistence type="inferred from homology"/>
<dbReference type="SUPFAM" id="SSF56112">
    <property type="entry name" value="Protein kinase-like (PK-like)"/>
    <property type="match status" value="1"/>
</dbReference>
<dbReference type="PANTHER" id="PTHR27002">
    <property type="entry name" value="RECEPTOR-LIKE SERINE/THREONINE-PROTEIN KINASE SD1-8"/>
    <property type="match status" value="1"/>
</dbReference>
<feature type="binding site" evidence="18">
    <location>
        <position position="55"/>
    </location>
    <ligand>
        <name>ATP</name>
        <dbReference type="ChEBI" id="CHEBI:30616"/>
    </ligand>
</feature>
<dbReference type="GO" id="GO:0006950">
    <property type="term" value="P:response to stress"/>
    <property type="evidence" value="ECO:0007669"/>
    <property type="project" value="UniProtKB-ARBA"/>
</dbReference>
<evidence type="ECO:0000256" key="1">
    <source>
        <dbReference type="ARBA" id="ARBA00004167"/>
    </source>
</evidence>
<dbReference type="AlphaFoldDB" id="A0AAF1AM79"/>
<dbReference type="FunFam" id="3.30.200.20:FF:000195">
    <property type="entry name" value="G-type lectin S-receptor-like serine/threonine-protein kinase"/>
    <property type="match status" value="1"/>
</dbReference>
<dbReference type="PROSITE" id="PS00108">
    <property type="entry name" value="PROTEIN_KINASE_ST"/>
    <property type="match status" value="1"/>
</dbReference>
<keyword evidence="4" id="KW-0808">Transferase</keyword>
<evidence type="ECO:0000256" key="4">
    <source>
        <dbReference type="ARBA" id="ARBA00022679"/>
    </source>
</evidence>
<keyword evidence="15" id="KW-0325">Glycoprotein</keyword>
<evidence type="ECO:0000256" key="12">
    <source>
        <dbReference type="ARBA" id="ARBA00023136"/>
    </source>
</evidence>
<reference evidence="21" key="2">
    <citation type="submission" date="2022-03" db="EMBL/GenBank/DDBJ databases">
        <title>Draft title - Genomic analysis of global carrot germplasm unveils the trajectory of domestication and the origin of high carotenoid orange carrot.</title>
        <authorList>
            <person name="Iorizzo M."/>
            <person name="Ellison S."/>
            <person name="Senalik D."/>
            <person name="Macko-Podgorni A."/>
            <person name="Grzebelus D."/>
            <person name="Bostan H."/>
            <person name="Rolling W."/>
            <person name="Curaba J."/>
            <person name="Simon P."/>
        </authorList>
    </citation>
    <scope>NUCLEOTIDE SEQUENCE</scope>
    <source>
        <tissue evidence="21">Leaf</tissue>
    </source>
</reference>
<dbReference type="GO" id="GO:0005524">
    <property type="term" value="F:ATP binding"/>
    <property type="evidence" value="ECO:0007669"/>
    <property type="project" value="UniProtKB-UniRule"/>
</dbReference>
<evidence type="ECO:0000256" key="7">
    <source>
        <dbReference type="ARBA" id="ARBA00022737"/>
    </source>
</evidence>
<comment type="catalytic activity">
    <reaction evidence="17">
        <text>L-seryl-[protein] + ATP = O-phospho-L-seryl-[protein] + ADP + H(+)</text>
        <dbReference type="Rhea" id="RHEA:17989"/>
        <dbReference type="Rhea" id="RHEA-COMP:9863"/>
        <dbReference type="Rhea" id="RHEA-COMP:11604"/>
        <dbReference type="ChEBI" id="CHEBI:15378"/>
        <dbReference type="ChEBI" id="CHEBI:29999"/>
        <dbReference type="ChEBI" id="CHEBI:30616"/>
        <dbReference type="ChEBI" id="CHEBI:83421"/>
        <dbReference type="ChEBI" id="CHEBI:456216"/>
        <dbReference type="EC" id="2.7.11.1"/>
    </reaction>
</comment>
<keyword evidence="10 18" id="KW-0067">ATP-binding</keyword>
<evidence type="ECO:0000256" key="5">
    <source>
        <dbReference type="ARBA" id="ARBA00022692"/>
    </source>
</evidence>
<dbReference type="GO" id="GO:0005886">
    <property type="term" value="C:plasma membrane"/>
    <property type="evidence" value="ECO:0007669"/>
    <property type="project" value="TreeGrafter"/>
</dbReference>
<evidence type="ECO:0000313" key="21">
    <source>
        <dbReference type="EMBL" id="WOG85291.1"/>
    </source>
</evidence>
<dbReference type="SMART" id="SM00220">
    <property type="entry name" value="S_TKc"/>
    <property type="match status" value="1"/>
</dbReference>
<evidence type="ECO:0000256" key="9">
    <source>
        <dbReference type="ARBA" id="ARBA00022777"/>
    </source>
</evidence>
<name>A0AAF1AM79_DAUCS</name>
<evidence type="ECO:0000256" key="13">
    <source>
        <dbReference type="ARBA" id="ARBA00023157"/>
    </source>
</evidence>
<dbReference type="CDD" id="cd14066">
    <property type="entry name" value="STKc_IRAK"/>
    <property type="match status" value="1"/>
</dbReference>
<keyword evidence="14" id="KW-0675">Receptor</keyword>
<evidence type="ECO:0000256" key="6">
    <source>
        <dbReference type="ARBA" id="ARBA00022729"/>
    </source>
</evidence>
<dbReference type="PROSITE" id="PS00107">
    <property type="entry name" value="PROTEIN_KINASE_ATP"/>
    <property type="match status" value="1"/>
</dbReference>
<protein>
    <recommendedName>
        <fullName evidence="2">non-specific serine/threonine protein kinase</fullName>
        <ecNumber evidence="2">2.7.11.1</ecNumber>
    </recommendedName>
</protein>
<dbReference type="InterPro" id="IPR011009">
    <property type="entry name" value="Kinase-like_dom_sf"/>
</dbReference>
<dbReference type="FunFam" id="1.10.510.10:FF:000129">
    <property type="entry name" value="cysteine-rich receptor-like protein kinase 10"/>
    <property type="match status" value="1"/>
</dbReference>
<dbReference type="PROSITE" id="PS50011">
    <property type="entry name" value="PROTEIN_KINASE_DOM"/>
    <property type="match status" value="1"/>
</dbReference>
<evidence type="ECO:0000256" key="16">
    <source>
        <dbReference type="ARBA" id="ARBA00047899"/>
    </source>
</evidence>
<keyword evidence="6" id="KW-0732">Signal</keyword>
<comment type="subcellular location">
    <subcellularLocation>
        <location evidence="1">Membrane</location>
        <topology evidence="1">Single-pass membrane protein</topology>
    </subcellularLocation>
</comment>
<evidence type="ECO:0000256" key="8">
    <source>
        <dbReference type="ARBA" id="ARBA00022741"/>
    </source>
</evidence>
<dbReference type="PANTHER" id="PTHR27002:SF1050">
    <property type="entry name" value="CYSTEINE-RICH RECEPTOR-LIKE PROTEIN KINASE 5"/>
    <property type="match status" value="1"/>
</dbReference>
<evidence type="ECO:0000256" key="19">
    <source>
        <dbReference type="RuleBase" id="RU000304"/>
    </source>
</evidence>
<dbReference type="InterPro" id="IPR000719">
    <property type="entry name" value="Prot_kinase_dom"/>
</dbReference>
<evidence type="ECO:0000256" key="14">
    <source>
        <dbReference type="ARBA" id="ARBA00023170"/>
    </source>
</evidence>
<evidence type="ECO:0000256" key="18">
    <source>
        <dbReference type="PROSITE-ProRule" id="PRU10141"/>
    </source>
</evidence>
<accession>A0AAF1AM79</accession>
<dbReference type="EMBL" id="CP093343">
    <property type="protein sequence ID" value="WOG85291.1"/>
    <property type="molecule type" value="Genomic_DNA"/>
</dbReference>
<keyword evidence="5" id="KW-0812">Transmembrane</keyword>
<dbReference type="GO" id="GO:0004674">
    <property type="term" value="F:protein serine/threonine kinase activity"/>
    <property type="evidence" value="ECO:0007669"/>
    <property type="project" value="UniProtKB-KW"/>
</dbReference>
<comment type="catalytic activity">
    <reaction evidence="16">
        <text>L-threonyl-[protein] + ATP = O-phospho-L-threonyl-[protein] + ADP + H(+)</text>
        <dbReference type="Rhea" id="RHEA:46608"/>
        <dbReference type="Rhea" id="RHEA-COMP:11060"/>
        <dbReference type="Rhea" id="RHEA-COMP:11605"/>
        <dbReference type="ChEBI" id="CHEBI:15378"/>
        <dbReference type="ChEBI" id="CHEBI:30013"/>
        <dbReference type="ChEBI" id="CHEBI:30616"/>
        <dbReference type="ChEBI" id="CHEBI:61977"/>
        <dbReference type="ChEBI" id="CHEBI:456216"/>
        <dbReference type="EC" id="2.7.11.1"/>
    </reaction>
</comment>
<sequence>MEITNAQQTMFIWLLDLSTVNEATNNFSIHNKIGEGGFGEVYKGILANGREIAVKRLSKSSNQGAEEFKNEVVLVAKLQHRNLVRLLRYCFEGEEKILIYEYIPNKSLDYILFDPEKQVQLDWTRRHNIIGGIAKGMLYLHEESRIRIIHRDLKPSNILLDANMNAKVSDFGMSRIFGVDQNHGKTSRIVGTYGYMSPEYAMHGDYSVRSDVFSFGVLVLEIISGKRNSSFYQSNHAGDLLCYAWRLWKDGTPLELVDPVLLYSYARNEVIRCIYIALLCVQEDVDSRPSMDSVVLMLNSNSVTIIMPQQPPFFQHSRSTSVMKDQLKSDDSKKYTTSWSVDDESITGIYPR</sequence>
<keyword evidence="12" id="KW-0472">Membrane</keyword>
<organism evidence="21 22">
    <name type="scientific">Daucus carota subsp. sativus</name>
    <name type="common">Carrot</name>
    <dbReference type="NCBI Taxonomy" id="79200"/>
    <lineage>
        <taxon>Eukaryota</taxon>
        <taxon>Viridiplantae</taxon>
        <taxon>Streptophyta</taxon>
        <taxon>Embryophyta</taxon>
        <taxon>Tracheophyta</taxon>
        <taxon>Spermatophyta</taxon>
        <taxon>Magnoliopsida</taxon>
        <taxon>eudicotyledons</taxon>
        <taxon>Gunneridae</taxon>
        <taxon>Pentapetalae</taxon>
        <taxon>asterids</taxon>
        <taxon>campanulids</taxon>
        <taxon>Apiales</taxon>
        <taxon>Apiaceae</taxon>
        <taxon>Apioideae</taxon>
        <taxon>Scandiceae</taxon>
        <taxon>Daucinae</taxon>
        <taxon>Daucus</taxon>
        <taxon>Daucus sect. Daucus</taxon>
    </lineage>
</organism>
<evidence type="ECO:0000256" key="11">
    <source>
        <dbReference type="ARBA" id="ARBA00022989"/>
    </source>
</evidence>
<evidence type="ECO:0000313" key="22">
    <source>
        <dbReference type="Proteomes" id="UP000077755"/>
    </source>
</evidence>
<dbReference type="InterPro" id="IPR008271">
    <property type="entry name" value="Ser/Thr_kinase_AS"/>
</dbReference>
<evidence type="ECO:0000256" key="10">
    <source>
        <dbReference type="ARBA" id="ARBA00022840"/>
    </source>
</evidence>
<evidence type="ECO:0000256" key="2">
    <source>
        <dbReference type="ARBA" id="ARBA00012513"/>
    </source>
</evidence>
<keyword evidence="13" id="KW-1015">Disulfide bond</keyword>
<evidence type="ECO:0000259" key="20">
    <source>
        <dbReference type="PROSITE" id="PS50011"/>
    </source>
</evidence>
<keyword evidence="7" id="KW-0677">Repeat</keyword>
<evidence type="ECO:0000256" key="15">
    <source>
        <dbReference type="ARBA" id="ARBA00023180"/>
    </source>
</evidence>
<dbReference type="Pfam" id="PF00069">
    <property type="entry name" value="Pkinase"/>
    <property type="match status" value="1"/>
</dbReference>
<gene>
    <name evidence="21" type="ORF">DCAR_0104479</name>
</gene>
<dbReference type="InterPro" id="IPR017441">
    <property type="entry name" value="Protein_kinase_ATP_BS"/>
</dbReference>
<feature type="domain" description="Protein kinase" evidence="20">
    <location>
        <begin position="27"/>
        <end position="314"/>
    </location>
</feature>
<evidence type="ECO:0000256" key="17">
    <source>
        <dbReference type="ARBA" id="ARBA00048679"/>
    </source>
</evidence>
<dbReference type="Gene3D" id="3.30.200.20">
    <property type="entry name" value="Phosphorylase Kinase, domain 1"/>
    <property type="match status" value="1"/>
</dbReference>
<evidence type="ECO:0000256" key="3">
    <source>
        <dbReference type="ARBA" id="ARBA00022527"/>
    </source>
</evidence>
<dbReference type="Proteomes" id="UP000077755">
    <property type="component" value="Chromosome 1"/>
</dbReference>
<keyword evidence="11" id="KW-1133">Transmembrane helix</keyword>
<keyword evidence="9" id="KW-0418">Kinase</keyword>
<keyword evidence="8 18" id="KW-0547">Nucleotide-binding</keyword>
<dbReference type="EC" id="2.7.11.1" evidence="2"/>
<keyword evidence="22" id="KW-1185">Reference proteome</keyword>
<comment type="similarity">
    <text evidence="19">Belongs to the protein kinase superfamily.</text>
</comment>